<evidence type="ECO:0000313" key="2">
    <source>
        <dbReference type="Proteomes" id="UP000293781"/>
    </source>
</evidence>
<accession>A0A4Q7UE33</accession>
<comment type="caution">
    <text evidence="1">The sequence shown here is derived from an EMBL/GenBank/DDBJ whole genome shotgun (WGS) entry which is preliminary data.</text>
</comment>
<organism evidence="1 2">
    <name type="scientific">Micromonospora violae</name>
    <dbReference type="NCBI Taxonomy" id="1278207"/>
    <lineage>
        <taxon>Bacteria</taxon>
        <taxon>Bacillati</taxon>
        <taxon>Actinomycetota</taxon>
        <taxon>Actinomycetes</taxon>
        <taxon>Micromonosporales</taxon>
        <taxon>Micromonosporaceae</taxon>
        <taxon>Micromonospora</taxon>
    </lineage>
</organism>
<dbReference type="AlphaFoldDB" id="A0A4Q7UE33"/>
<name>A0A4Q7UE33_9ACTN</name>
<keyword evidence="2" id="KW-1185">Reference proteome</keyword>
<dbReference type="InterPro" id="IPR010310">
    <property type="entry name" value="T7SS_ESAT-6-like"/>
</dbReference>
<dbReference type="SUPFAM" id="SSF140453">
    <property type="entry name" value="EsxAB dimer-like"/>
    <property type="match status" value="1"/>
</dbReference>
<evidence type="ECO:0000313" key="1">
    <source>
        <dbReference type="EMBL" id="RZT79455.1"/>
    </source>
</evidence>
<protein>
    <submittedName>
        <fullName evidence="1">WXG100 family type VII secretion target</fullName>
    </submittedName>
</protein>
<dbReference type="EMBL" id="SHKK01000001">
    <property type="protein sequence ID" value="RZT79455.1"/>
    <property type="molecule type" value="Genomic_DNA"/>
</dbReference>
<dbReference type="OrthoDB" id="9874914at2"/>
<proteinExistence type="predicted"/>
<reference evidence="1 2" key="1">
    <citation type="submission" date="2019-02" db="EMBL/GenBank/DDBJ databases">
        <title>Sequencing the genomes of 1000 actinobacteria strains.</title>
        <authorList>
            <person name="Klenk H.-P."/>
        </authorList>
    </citation>
    <scope>NUCLEOTIDE SEQUENCE [LARGE SCALE GENOMIC DNA]</scope>
    <source>
        <strain evidence="1 2">DSM 45888</strain>
    </source>
</reference>
<dbReference type="Gene3D" id="1.10.287.1060">
    <property type="entry name" value="ESAT-6-like"/>
    <property type="match status" value="1"/>
</dbReference>
<gene>
    <name evidence="1" type="ORF">EV382_2654</name>
</gene>
<sequence>MSYTGTPERMETTAAQIAKVPQNLEQAYAALENAMKIYQAANNGATVEAYTSAQLQWASKHGEITAAGAHASKALLDIAATMRQADQQGASLYQ</sequence>
<dbReference type="Proteomes" id="UP000293781">
    <property type="component" value="Unassembled WGS sequence"/>
</dbReference>
<dbReference type="InterPro" id="IPR036689">
    <property type="entry name" value="ESAT-6-like_sf"/>
</dbReference>
<dbReference type="RefSeq" id="WP_130401887.1">
    <property type="nucleotide sequence ID" value="NZ_SHKK01000001.1"/>
</dbReference>
<dbReference type="Pfam" id="PF06013">
    <property type="entry name" value="WXG100"/>
    <property type="match status" value="1"/>
</dbReference>